<comment type="caution">
    <text evidence="4">The sequence shown here is derived from an EMBL/GenBank/DDBJ whole genome shotgun (WGS) entry which is preliminary data.</text>
</comment>
<feature type="domain" description="BTB" evidence="2">
    <location>
        <begin position="54"/>
        <end position="123"/>
    </location>
</feature>
<keyword evidence="5" id="KW-1185">Reference proteome</keyword>
<dbReference type="PANTHER" id="PTHR14499:SF136">
    <property type="entry name" value="GH08630P"/>
    <property type="match status" value="1"/>
</dbReference>
<dbReference type="Gene3D" id="3.30.710.10">
    <property type="entry name" value="Potassium Channel Kv1.1, Chain A"/>
    <property type="match status" value="1"/>
</dbReference>
<dbReference type="GO" id="GO:0051260">
    <property type="term" value="P:protein homooligomerization"/>
    <property type="evidence" value="ECO:0007669"/>
    <property type="project" value="InterPro"/>
</dbReference>
<dbReference type="PROSITE" id="PS51886">
    <property type="entry name" value="TLDC"/>
    <property type="match status" value="1"/>
</dbReference>
<dbReference type="OrthoDB" id="2414723at2759"/>
<dbReference type="SMART" id="SM00225">
    <property type="entry name" value="BTB"/>
    <property type="match status" value="1"/>
</dbReference>
<reference evidence="5" key="1">
    <citation type="journal article" date="2017" name="bioRxiv">
        <title>Comparative analysis of the genomes of Stylophora pistillata and Acropora digitifera provides evidence for extensive differences between species of corals.</title>
        <authorList>
            <person name="Voolstra C.R."/>
            <person name="Li Y."/>
            <person name="Liew Y.J."/>
            <person name="Baumgarten S."/>
            <person name="Zoccola D."/>
            <person name="Flot J.-F."/>
            <person name="Tambutte S."/>
            <person name="Allemand D."/>
            <person name="Aranda M."/>
        </authorList>
    </citation>
    <scope>NUCLEOTIDE SEQUENCE [LARGE SCALE GENOMIC DNA]</scope>
</reference>
<dbReference type="EMBL" id="LSMT01001584">
    <property type="protein sequence ID" value="PFX12108.1"/>
    <property type="molecule type" value="Genomic_DNA"/>
</dbReference>
<dbReference type="Pfam" id="PF07534">
    <property type="entry name" value="TLD"/>
    <property type="match status" value="1"/>
</dbReference>
<dbReference type="Pfam" id="PF02214">
    <property type="entry name" value="BTB_2"/>
    <property type="match status" value="1"/>
</dbReference>
<accession>A0A2B4R6U3</accession>
<dbReference type="PROSITE" id="PS50097">
    <property type="entry name" value="BTB"/>
    <property type="match status" value="1"/>
</dbReference>
<evidence type="ECO:0000313" key="5">
    <source>
        <dbReference type="Proteomes" id="UP000225706"/>
    </source>
</evidence>
<evidence type="ECO:0000259" key="2">
    <source>
        <dbReference type="PROSITE" id="PS50097"/>
    </source>
</evidence>
<dbReference type="InterPro" id="IPR011333">
    <property type="entry name" value="SKP1/BTB/POZ_sf"/>
</dbReference>
<feature type="coiled-coil region" evidence="1">
    <location>
        <begin position="9"/>
        <end position="36"/>
    </location>
</feature>
<dbReference type="SUPFAM" id="SSF54695">
    <property type="entry name" value="POZ domain"/>
    <property type="match status" value="1"/>
</dbReference>
<feature type="domain" description="TLDc" evidence="3">
    <location>
        <begin position="159"/>
        <end position="329"/>
    </location>
</feature>
<name>A0A2B4R6U3_STYPI</name>
<protein>
    <submittedName>
        <fullName evidence="4">BTB/POZ domain-containing protein KCTD21</fullName>
    </submittedName>
</protein>
<proteinExistence type="predicted"/>
<dbReference type="SMART" id="SM00584">
    <property type="entry name" value="TLDc"/>
    <property type="match status" value="1"/>
</dbReference>
<dbReference type="Proteomes" id="UP000225706">
    <property type="component" value="Unassembled WGS sequence"/>
</dbReference>
<evidence type="ECO:0000256" key="1">
    <source>
        <dbReference type="SAM" id="Coils"/>
    </source>
</evidence>
<evidence type="ECO:0000259" key="3">
    <source>
        <dbReference type="PROSITE" id="PS51886"/>
    </source>
</evidence>
<dbReference type="InterPro" id="IPR003131">
    <property type="entry name" value="T1-type_BTB"/>
</dbReference>
<dbReference type="PANTHER" id="PTHR14499">
    <property type="entry name" value="POTASSIUM CHANNEL TETRAMERIZATION DOMAIN-CONTAINING"/>
    <property type="match status" value="1"/>
</dbReference>
<dbReference type="InterPro" id="IPR006571">
    <property type="entry name" value="TLDc_dom"/>
</dbReference>
<dbReference type="AlphaFoldDB" id="A0A2B4R6U3"/>
<gene>
    <name evidence="4" type="primary">KCTD21</name>
    <name evidence="4" type="ORF">AWC38_SpisGene23984</name>
</gene>
<keyword evidence="1" id="KW-0175">Coiled coil</keyword>
<dbReference type="InterPro" id="IPR000210">
    <property type="entry name" value="BTB/POZ_dom"/>
</dbReference>
<sequence>MMEDNSTGNQVLEDAGNQIREACEVLEREATRLRHEQKAIDAMSKKIEHVHLSSTVNLNVGGRRFTTSLQTLTKDSDSMLAAMFSGKFEVKPSEDGAFFIDRDGKHFRFILNYLRTGKLTLPDGATFRKELAEEAEFYQIQGILDELVPKTPMNFEESVILTDEEHRNVLRGWLPPQEGKWQLLMRASRDSFAAQTFHSKCDNKGPTVTIVKSGSNIFGGFTEKSWNSFSEWVRCSQAFLFSIVNPHGLGPTKMPLFQEHEYSIYCEPSYGPTFGGGPDLHISGNANNNTSSYTYLGCSYQCPTGQNAYTFQAGVKNFIVTDYEVFELHR</sequence>
<evidence type="ECO:0000313" key="4">
    <source>
        <dbReference type="EMBL" id="PFX12108.1"/>
    </source>
</evidence>
<organism evidence="4 5">
    <name type="scientific">Stylophora pistillata</name>
    <name type="common">Smooth cauliflower coral</name>
    <dbReference type="NCBI Taxonomy" id="50429"/>
    <lineage>
        <taxon>Eukaryota</taxon>
        <taxon>Metazoa</taxon>
        <taxon>Cnidaria</taxon>
        <taxon>Anthozoa</taxon>
        <taxon>Hexacorallia</taxon>
        <taxon>Scleractinia</taxon>
        <taxon>Astrocoeniina</taxon>
        <taxon>Pocilloporidae</taxon>
        <taxon>Stylophora</taxon>
    </lineage>
</organism>